<dbReference type="KEGG" id="rin:ACS15_0088"/>
<name>A0AAC9FTH9_9RALS</name>
<dbReference type="EMBL" id="CP012605">
    <property type="protein sequence ID" value="ANH74855.1"/>
    <property type="molecule type" value="Genomic_DNA"/>
</dbReference>
<proteinExistence type="predicted"/>
<organism evidence="1 2">
    <name type="scientific">Ralstonia insidiosa</name>
    <dbReference type="NCBI Taxonomy" id="190721"/>
    <lineage>
        <taxon>Bacteria</taxon>
        <taxon>Pseudomonadati</taxon>
        <taxon>Pseudomonadota</taxon>
        <taxon>Betaproteobacteria</taxon>
        <taxon>Burkholderiales</taxon>
        <taxon>Burkholderiaceae</taxon>
        <taxon>Ralstonia</taxon>
    </lineage>
</organism>
<evidence type="ECO:0000313" key="2">
    <source>
        <dbReference type="Proteomes" id="UP000077927"/>
    </source>
</evidence>
<dbReference type="AlphaFoldDB" id="A0AAC9FTH9"/>
<protein>
    <submittedName>
        <fullName evidence="1">Oligopeptide ABC transporter, permease domain protein</fullName>
    </submittedName>
</protein>
<gene>
    <name evidence="1" type="primary">oppC</name>
    <name evidence="1" type="ORF">ACS15_0088</name>
</gene>
<reference evidence="1 2" key="1">
    <citation type="submission" date="2015-09" db="EMBL/GenBank/DDBJ databases">
        <authorList>
            <person name="Xu Y."/>
            <person name="Nagy A."/>
            <person name="Liu N.T."/>
            <person name="Nou X."/>
        </authorList>
    </citation>
    <scope>NUCLEOTIDE SEQUENCE [LARGE SCALE GENOMIC DNA]</scope>
    <source>
        <strain evidence="1 2">FC1138</strain>
    </source>
</reference>
<evidence type="ECO:0000313" key="1">
    <source>
        <dbReference type="EMBL" id="ANH74855.1"/>
    </source>
</evidence>
<dbReference type="Proteomes" id="UP000077927">
    <property type="component" value="Chromosome 1"/>
</dbReference>
<accession>A0AAC9FTH9</accession>
<sequence length="87" mass="9455">MGQDSVQINTQALASELGIGLEEAETLVDAEILPNESNDGGLVYSHTLYAEQVASPELAKKLLDKFGTLSIELPSNFYDGVHWSPYD</sequence>